<dbReference type="KEGG" id="ruv:EC9_49690"/>
<dbReference type="Gene3D" id="3.30.450.20">
    <property type="entry name" value="PAS domain"/>
    <property type="match status" value="6"/>
</dbReference>
<dbReference type="Gene3D" id="1.10.287.130">
    <property type="match status" value="1"/>
</dbReference>
<evidence type="ECO:0000256" key="19">
    <source>
        <dbReference type="PROSITE-ProRule" id="PRU00050"/>
    </source>
</evidence>
<dbReference type="SMART" id="SM00086">
    <property type="entry name" value="PAC"/>
    <property type="match status" value="6"/>
</dbReference>
<dbReference type="InterPro" id="IPR000014">
    <property type="entry name" value="PAS"/>
</dbReference>
<dbReference type="CDD" id="cd00082">
    <property type="entry name" value="HisKA"/>
    <property type="match status" value="1"/>
</dbReference>
<comment type="catalytic activity">
    <reaction evidence="2">
        <text>L-glutamyl-[protein] + S-adenosyl-L-methionine = [protein]-L-glutamate 5-O-methyl ester + S-adenosyl-L-homocysteine</text>
        <dbReference type="Rhea" id="RHEA:24452"/>
        <dbReference type="Rhea" id="RHEA-COMP:10208"/>
        <dbReference type="Rhea" id="RHEA-COMP:10311"/>
        <dbReference type="ChEBI" id="CHEBI:29973"/>
        <dbReference type="ChEBI" id="CHEBI:57856"/>
        <dbReference type="ChEBI" id="CHEBI:59789"/>
        <dbReference type="ChEBI" id="CHEBI:82795"/>
        <dbReference type="EC" id="2.1.1.80"/>
    </reaction>
</comment>
<dbReference type="GO" id="GO:0008984">
    <property type="term" value="F:protein-glutamate methylesterase activity"/>
    <property type="evidence" value="ECO:0007669"/>
    <property type="project" value="InterPro"/>
</dbReference>
<evidence type="ECO:0000256" key="20">
    <source>
        <dbReference type="PROSITE-ProRule" id="PRU00169"/>
    </source>
</evidence>
<keyword evidence="4" id="KW-1003">Cell membrane</keyword>
<dbReference type="SMART" id="SM00138">
    <property type="entry name" value="MeTrc"/>
    <property type="match status" value="1"/>
</dbReference>
<dbReference type="SUPFAM" id="SSF47384">
    <property type="entry name" value="Homodimeric domain of signal transducing histidine kinase"/>
    <property type="match status" value="1"/>
</dbReference>
<dbReference type="InterPro" id="IPR022641">
    <property type="entry name" value="CheR_N"/>
</dbReference>
<dbReference type="GO" id="GO:0005737">
    <property type="term" value="C:cytoplasm"/>
    <property type="evidence" value="ECO:0007669"/>
    <property type="project" value="InterPro"/>
</dbReference>
<evidence type="ECO:0000256" key="16">
    <source>
        <dbReference type="ARBA" id="ARBA00023012"/>
    </source>
</evidence>
<dbReference type="InterPro" id="IPR036890">
    <property type="entry name" value="HATPase_C_sf"/>
</dbReference>
<evidence type="ECO:0000256" key="17">
    <source>
        <dbReference type="ARBA" id="ARBA00023136"/>
    </source>
</evidence>
<evidence type="ECO:0000256" key="4">
    <source>
        <dbReference type="ARBA" id="ARBA00022475"/>
    </source>
</evidence>
<dbReference type="InterPro" id="IPR005467">
    <property type="entry name" value="His_kinase_dom"/>
</dbReference>
<keyword evidence="18" id="KW-0131">Cell cycle</keyword>
<evidence type="ECO:0000256" key="11">
    <source>
        <dbReference type="ARBA" id="ARBA00022737"/>
    </source>
</evidence>
<gene>
    <name evidence="29" type="primary">bvgS</name>
    <name evidence="29" type="ORF">EC9_49690</name>
</gene>
<evidence type="ECO:0000256" key="21">
    <source>
        <dbReference type="SAM" id="Coils"/>
    </source>
</evidence>
<feature type="domain" description="PAC" evidence="26">
    <location>
        <begin position="1638"/>
        <end position="1694"/>
    </location>
</feature>
<dbReference type="PROSITE" id="PS50110">
    <property type="entry name" value="RESPONSE_REGULATORY"/>
    <property type="match status" value="1"/>
</dbReference>
<evidence type="ECO:0000259" key="25">
    <source>
        <dbReference type="PROSITE" id="PS50112"/>
    </source>
</evidence>
<dbReference type="SUPFAM" id="SSF55874">
    <property type="entry name" value="ATPase domain of HSP90 chaperone/DNA topoisomerase II/histidine kinase"/>
    <property type="match status" value="1"/>
</dbReference>
<evidence type="ECO:0000256" key="2">
    <source>
        <dbReference type="ARBA" id="ARBA00001541"/>
    </source>
</evidence>
<evidence type="ECO:0000256" key="8">
    <source>
        <dbReference type="ARBA" id="ARBA00022679"/>
    </source>
</evidence>
<dbReference type="GO" id="GO:0000155">
    <property type="term" value="F:phosphorelay sensor kinase activity"/>
    <property type="evidence" value="ECO:0007669"/>
    <property type="project" value="InterPro"/>
</dbReference>
<dbReference type="SMART" id="SM00388">
    <property type="entry name" value="HisKA"/>
    <property type="match status" value="1"/>
</dbReference>
<dbReference type="SMART" id="SM00091">
    <property type="entry name" value="PAS"/>
    <property type="match status" value="6"/>
</dbReference>
<evidence type="ECO:0000256" key="5">
    <source>
        <dbReference type="ARBA" id="ARBA00022519"/>
    </source>
</evidence>
<dbReference type="Pfam" id="PF03705">
    <property type="entry name" value="CheR_N"/>
    <property type="match status" value="1"/>
</dbReference>
<evidence type="ECO:0000256" key="1">
    <source>
        <dbReference type="ARBA" id="ARBA00000085"/>
    </source>
</evidence>
<dbReference type="InterPro" id="IPR035965">
    <property type="entry name" value="PAS-like_dom_sf"/>
</dbReference>
<dbReference type="Pfam" id="PF13596">
    <property type="entry name" value="PAS_10"/>
    <property type="match status" value="1"/>
</dbReference>
<feature type="domain" description="PAS" evidence="25">
    <location>
        <begin position="1151"/>
        <end position="1196"/>
    </location>
</feature>
<feature type="domain" description="Histidine kinase" evidence="23">
    <location>
        <begin position="1712"/>
        <end position="1931"/>
    </location>
</feature>
<evidence type="ECO:0000256" key="3">
    <source>
        <dbReference type="ARBA" id="ARBA00004429"/>
    </source>
</evidence>
<reference evidence="29 30" key="1">
    <citation type="submission" date="2019-02" db="EMBL/GenBank/DDBJ databases">
        <title>Deep-cultivation of Planctomycetes and their phenomic and genomic characterization uncovers novel biology.</title>
        <authorList>
            <person name="Wiegand S."/>
            <person name="Jogler M."/>
            <person name="Boedeker C."/>
            <person name="Pinto D."/>
            <person name="Vollmers J."/>
            <person name="Rivas-Marin E."/>
            <person name="Kohn T."/>
            <person name="Peeters S.H."/>
            <person name="Heuer A."/>
            <person name="Rast P."/>
            <person name="Oberbeckmann S."/>
            <person name="Bunk B."/>
            <person name="Jeske O."/>
            <person name="Meyerdierks A."/>
            <person name="Storesund J.E."/>
            <person name="Kallscheuer N."/>
            <person name="Luecker S."/>
            <person name="Lage O.M."/>
            <person name="Pohl T."/>
            <person name="Merkel B.J."/>
            <person name="Hornburger P."/>
            <person name="Mueller R.-W."/>
            <person name="Bruemmer F."/>
            <person name="Labrenz M."/>
            <person name="Spormann A.M."/>
            <person name="Op den Camp H."/>
            <person name="Overmann J."/>
            <person name="Amann R."/>
            <person name="Jetten M.S.M."/>
            <person name="Mascher T."/>
            <person name="Medema M.H."/>
            <person name="Devos D.P."/>
            <person name="Kaster A.-K."/>
            <person name="Ovreas L."/>
            <person name="Rohde M."/>
            <person name="Galperin M.Y."/>
            <person name="Jogler C."/>
        </authorList>
    </citation>
    <scope>NUCLEOTIDE SEQUENCE [LARGE SCALE GENOMIC DNA]</scope>
    <source>
        <strain evidence="29 30">EC9</strain>
    </source>
</reference>
<comment type="subcellular location">
    <subcellularLocation>
        <location evidence="3">Cell inner membrane</location>
        <topology evidence="3">Multi-pass membrane protein</topology>
    </subcellularLocation>
</comment>
<dbReference type="PROSITE" id="PS50123">
    <property type="entry name" value="CHER"/>
    <property type="match status" value="1"/>
</dbReference>
<dbReference type="InterPro" id="IPR000780">
    <property type="entry name" value="CheR_MeTrfase"/>
</dbReference>
<dbReference type="Gene3D" id="2.10.70.100">
    <property type="match status" value="3"/>
</dbReference>
<evidence type="ECO:0000256" key="18">
    <source>
        <dbReference type="ARBA" id="ARBA00023306"/>
    </source>
</evidence>
<dbReference type="PROSITE" id="PS50122">
    <property type="entry name" value="CHEB"/>
    <property type="match status" value="1"/>
</dbReference>
<keyword evidence="11" id="KW-0677">Repeat</keyword>
<feature type="domain" description="PAC" evidence="26">
    <location>
        <begin position="1377"/>
        <end position="1430"/>
    </location>
</feature>
<feature type="domain" description="Response regulatory" evidence="24">
    <location>
        <begin position="1961"/>
        <end position="2080"/>
    </location>
</feature>
<feature type="domain" description="PAC" evidence="26">
    <location>
        <begin position="816"/>
        <end position="866"/>
    </location>
</feature>
<dbReference type="InterPro" id="IPR036804">
    <property type="entry name" value="CheR_N_sf"/>
</dbReference>
<dbReference type="Gene3D" id="3.30.565.10">
    <property type="entry name" value="Histidine kinase-like ATPase, C-terminal domain"/>
    <property type="match status" value="1"/>
</dbReference>
<feature type="domain" description="PAC" evidence="26">
    <location>
        <begin position="1227"/>
        <end position="1279"/>
    </location>
</feature>
<feature type="domain" description="PAC" evidence="26">
    <location>
        <begin position="1503"/>
        <end position="1555"/>
    </location>
</feature>
<dbReference type="Gene3D" id="3.30.450.40">
    <property type="match status" value="1"/>
</dbReference>
<keyword evidence="12" id="KW-0547">Nucleotide-binding</keyword>
<dbReference type="Pfam" id="PF00072">
    <property type="entry name" value="Response_reg"/>
    <property type="match status" value="1"/>
</dbReference>
<dbReference type="SUPFAM" id="SSF52738">
    <property type="entry name" value="Methylesterase CheB, C-terminal domain"/>
    <property type="match status" value="1"/>
</dbReference>
<dbReference type="InterPro" id="IPR035909">
    <property type="entry name" value="CheB_C"/>
</dbReference>
<dbReference type="PRINTS" id="PR00996">
    <property type="entry name" value="CHERMTFRASE"/>
</dbReference>
<feature type="region of interest" description="Disordered" evidence="22">
    <location>
        <begin position="510"/>
        <end position="539"/>
    </location>
</feature>
<dbReference type="Pfam" id="PF01739">
    <property type="entry name" value="CheR"/>
    <property type="match status" value="1"/>
</dbReference>
<feature type="compositionally biased region" description="Basic and acidic residues" evidence="22">
    <location>
        <begin position="530"/>
        <end position="539"/>
    </location>
</feature>
<keyword evidence="15" id="KW-1133">Transmembrane helix</keyword>
<dbReference type="Pfam" id="PF00512">
    <property type="entry name" value="HisKA"/>
    <property type="match status" value="1"/>
</dbReference>
<dbReference type="CDD" id="cd16434">
    <property type="entry name" value="CheB-CheR_fusion"/>
    <property type="match status" value="1"/>
</dbReference>
<dbReference type="GO" id="GO:0000156">
    <property type="term" value="F:phosphorelay response regulator activity"/>
    <property type="evidence" value="ECO:0007669"/>
    <property type="project" value="InterPro"/>
</dbReference>
<evidence type="ECO:0000259" key="28">
    <source>
        <dbReference type="PROSITE" id="PS50123"/>
    </source>
</evidence>
<dbReference type="InterPro" id="IPR013656">
    <property type="entry name" value="PAS_4"/>
</dbReference>
<keyword evidence="6 20" id="KW-0597">Phosphoprotein</keyword>
<evidence type="ECO:0000313" key="29">
    <source>
        <dbReference type="EMBL" id="QDS90753.1"/>
    </source>
</evidence>
<dbReference type="InterPro" id="IPR001789">
    <property type="entry name" value="Sig_transdc_resp-reg_receiver"/>
</dbReference>
<proteinExistence type="predicted"/>
<dbReference type="SUPFAM" id="SSF47757">
    <property type="entry name" value="Chemotaxis receptor methyltransferase CheR, N-terminal domain"/>
    <property type="match status" value="1"/>
</dbReference>
<dbReference type="Pfam" id="PF02518">
    <property type="entry name" value="HATPase_c"/>
    <property type="match status" value="1"/>
</dbReference>
<keyword evidence="9" id="KW-0949">S-adenosyl-L-methionine</keyword>
<dbReference type="PROSITE" id="PS50109">
    <property type="entry name" value="HIS_KIN"/>
    <property type="match status" value="1"/>
</dbReference>
<dbReference type="Pfam" id="PF08447">
    <property type="entry name" value="PAS_3"/>
    <property type="match status" value="4"/>
</dbReference>
<dbReference type="PANTHER" id="PTHR24422">
    <property type="entry name" value="CHEMOTAXIS PROTEIN METHYLTRANSFERASE"/>
    <property type="match status" value="1"/>
</dbReference>
<dbReference type="InterPro" id="IPR000673">
    <property type="entry name" value="Sig_transdc_resp-reg_Me-estase"/>
</dbReference>
<dbReference type="GO" id="GO:0008983">
    <property type="term" value="F:protein-glutamate O-methyltransferase activity"/>
    <property type="evidence" value="ECO:0007669"/>
    <property type="project" value="UniProtKB-EC"/>
</dbReference>
<dbReference type="Gene3D" id="1.10.155.10">
    <property type="entry name" value="Chemotaxis receptor methyltransferase CheR, N-terminal domain"/>
    <property type="match status" value="1"/>
</dbReference>
<dbReference type="GO" id="GO:0005524">
    <property type="term" value="F:ATP binding"/>
    <property type="evidence" value="ECO:0007669"/>
    <property type="project" value="UniProtKB-KW"/>
</dbReference>
<feature type="domain" description="PAS" evidence="25">
    <location>
        <begin position="860"/>
        <end position="930"/>
    </location>
</feature>
<dbReference type="GO" id="GO:0005886">
    <property type="term" value="C:plasma membrane"/>
    <property type="evidence" value="ECO:0007669"/>
    <property type="project" value="UniProtKB-SubCell"/>
</dbReference>
<dbReference type="GO" id="GO:0006935">
    <property type="term" value="P:chemotaxis"/>
    <property type="evidence" value="ECO:0007669"/>
    <property type="project" value="InterPro"/>
</dbReference>
<protein>
    <submittedName>
        <fullName evidence="29">Virulence sensor protein BvgS</fullName>
        <ecNumber evidence="29">2.7.13.3</ecNumber>
    </submittedName>
</protein>
<dbReference type="Gene3D" id="3.40.50.180">
    <property type="entry name" value="Methylesterase CheB, C-terminal domain"/>
    <property type="match status" value="1"/>
</dbReference>
<dbReference type="SUPFAM" id="SSF55785">
    <property type="entry name" value="PYP-like sensor domain (PAS domain)"/>
    <property type="match status" value="6"/>
</dbReference>
<dbReference type="Pfam" id="PF01339">
    <property type="entry name" value="CheB_methylest"/>
    <property type="match status" value="1"/>
</dbReference>
<dbReference type="InterPro" id="IPR013655">
    <property type="entry name" value="PAS_fold_3"/>
</dbReference>
<dbReference type="InterPro" id="IPR000700">
    <property type="entry name" value="PAS-assoc_C"/>
</dbReference>
<dbReference type="InterPro" id="IPR029063">
    <property type="entry name" value="SAM-dependent_MTases_sf"/>
</dbReference>
<evidence type="ECO:0000256" key="9">
    <source>
        <dbReference type="ARBA" id="ARBA00022691"/>
    </source>
</evidence>
<dbReference type="PROSITE" id="PS50112">
    <property type="entry name" value="PAS"/>
    <property type="match status" value="2"/>
</dbReference>
<dbReference type="FunFam" id="3.30.450.20:FF:000155">
    <property type="entry name" value="Sensor histidine kinase TodS"/>
    <property type="match status" value="1"/>
</dbReference>
<dbReference type="EC" id="2.7.13.3" evidence="29"/>
<dbReference type="FunFam" id="1.10.287.130:FF:000038">
    <property type="entry name" value="Sensory transduction histidine kinase"/>
    <property type="match status" value="1"/>
</dbReference>
<feature type="coiled-coil region" evidence="21">
    <location>
        <begin position="1125"/>
        <end position="1152"/>
    </location>
</feature>
<dbReference type="InterPro" id="IPR050903">
    <property type="entry name" value="Bact_Chemotaxis_MeTrfase"/>
</dbReference>
<evidence type="ECO:0000259" key="26">
    <source>
        <dbReference type="PROSITE" id="PS50113"/>
    </source>
</evidence>
<feature type="domain" description="PAC" evidence="26">
    <location>
        <begin position="933"/>
        <end position="985"/>
    </location>
</feature>
<dbReference type="PANTHER" id="PTHR24422:SF27">
    <property type="entry name" value="PROTEIN-GLUTAMATE O-METHYLTRANSFERASE"/>
    <property type="match status" value="1"/>
</dbReference>
<dbReference type="SUPFAM" id="SSF55781">
    <property type="entry name" value="GAF domain-like"/>
    <property type="match status" value="1"/>
</dbReference>
<keyword evidence="5" id="KW-0997">Cell inner membrane</keyword>
<dbReference type="InterPro" id="IPR022642">
    <property type="entry name" value="CheR_C"/>
</dbReference>
<dbReference type="EMBL" id="CP036261">
    <property type="protein sequence ID" value="QDS90753.1"/>
    <property type="molecule type" value="Genomic_DNA"/>
</dbReference>
<keyword evidence="17" id="KW-0472">Membrane</keyword>
<name>A0A517M7A9_9BACT</name>
<feature type="domain" description="CheR-type methyltransferase" evidence="28">
    <location>
        <begin position="255"/>
        <end position="521"/>
    </location>
</feature>
<keyword evidence="21" id="KW-0175">Coiled coil</keyword>
<accession>A0A517M7A9</accession>
<dbReference type="InterPro" id="IPR003661">
    <property type="entry name" value="HisK_dim/P_dom"/>
</dbReference>
<dbReference type="InterPro" id="IPR003594">
    <property type="entry name" value="HATPase_dom"/>
</dbReference>
<comment type="catalytic activity">
    <reaction evidence="1">
        <text>ATP + protein L-histidine = ADP + protein N-phospho-L-histidine.</text>
        <dbReference type="EC" id="2.7.13.3"/>
    </reaction>
</comment>
<evidence type="ECO:0000256" key="15">
    <source>
        <dbReference type="ARBA" id="ARBA00022989"/>
    </source>
</evidence>
<evidence type="ECO:0000256" key="6">
    <source>
        <dbReference type="ARBA" id="ARBA00022553"/>
    </source>
</evidence>
<evidence type="ECO:0000256" key="14">
    <source>
        <dbReference type="ARBA" id="ARBA00022840"/>
    </source>
</evidence>
<dbReference type="FunFam" id="3.30.450.20:FF:000099">
    <property type="entry name" value="Sensory box sensor histidine kinase"/>
    <property type="match status" value="1"/>
</dbReference>
<evidence type="ECO:0000256" key="12">
    <source>
        <dbReference type="ARBA" id="ARBA00022741"/>
    </source>
</evidence>
<dbReference type="SUPFAM" id="SSF52172">
    <property type="entry name" value="CheY-like"/>
    <property type="match status" value="1"/>
</dbReference>
<dbReference type="InterPro" id="IPR036097">
    <property type="entry name" value="HisK_dim/P_sf"/>
</dbReference>
<dbReference type="Proteomes" id="UP000319557">
    <property type="component" value="Chromosome"/>
</dbReference>
<evidence type="ECO:0000259" key="24">
    <source>
        <dbReference type="PROSITE" id="PS50110"/>
    </source>
</evidence>
<dbReference type="Gene3D" id="3.40.50.150">
    <property type="entry name" value="Vaccinia Virus protein VP39"/>
    <property type="match status" value="1"/>
</dbReference>
<evidence type="ECO:0000256" key="10">
    <source>
        <dbReference type="ARBA" id="ARBA00022692"/>
    </source>
</evidence>
<dbReference type="PROSITE" id="PS50113">
    <property type="entry name" value="PAC"/>
    <property type="match status" value="6"/>
</dbReference>
<keyword evidence="7" id="KW-0489">Methyltransferase</keyword>
<evidence type="ECO:0000313" key="30">
    <source>
        <dbReference type="Proteomes" id="UP000319557"/>
    </source>
</evidence>
<evidence type="ECO:0000256" key="22">
    <source>
        <dbReference type="SAM" id="MobiDB-lite"/>
    </source>
</evidence>
<feature type="modified residue" description="4-aspartylphosphate" evidence="20">
    <location>
        <position position="2015"/>
    </location>
</feature>
<dbReference type="CDD" id="cd16922">
    <property type="entry name" value="HATPase_EvgS-ArcB-TorS-like"/>
    <property type="match status" value="1"/>
</dbReference>
<evidence type="ECO:0000256" key="13">
    <source>
        <dbReference type="ARBA" id="ARBA00022777"/>
    </source>
</evidence>
<keyword evidence="30" id="KW-1185">Reference proteome</keyword>
<dbReference type="CDD" id="cd00130">
    <property type="entry name" value="PAS"/>
    <property type="match status" value="4"/>
</dbReference>
<dbReference type="InterPro" id="IPR001610">
    <property type="entry name" value="PAC"/>
</dbReference>
<keyword evidence="13" id="KW-0418">Kinase</keyword>
<feature type="region of interest" description="Disordered" evidence="22">
    <location>
        <begin position="723"/>
        <end position="743"/>
    </location>
</feature>
<dbReference type="SUPFAM" id="SSF53335">
    <property type="entry name" value="S-adenosyl-L-methionine-dependent methyltransferases"/>
    <property type="match status" value="1"/>
</dbReference>
<keyword evidence="14" id="KW-0067">ATP-binding</keyword>
<feature type="domain" description="CheB-type methylesterase" evidence="27">
    <location>
        <begin position="45"/>
        <end position="227"/>
    </location>
</feature>
<organism evidence="29 30">
    <name type="scientific">Rosistilla ulvae</name>
    <dbReference type="NCBI Taxonomy" id="1930277"/>
    <lineage>
        <taxon>Bacteria</taxon>
        <taxon>Pseudomonadati</taxon>
        <taxon>Planctomycetota</taxon>
        <taxon>Planctomycetia</taxon>
        <taxon>Pirellulales</taxon>
        <taxon>Pirellulaceae</taxon>
        <taxon>Rosistilla</taxon>
    </lineage>
</organism>
<keyword evidence="10" id="KW-0812">Transmembrane</keyword>
<dbReference type="GO" id="GO:0032259">
    <property type="term" value="P:methylation"/>
    <property type="evidence" value="ECO:0007669"/>
    <property type="project" value="UniProtKB-KW"/>
</dbReference>
<dbReference type="SMART" id="SM00448">
    <property type="entry name" value="REC"/>
    <property type="match status" value="1"/>
</dbReference>
<dbReference type="FunFam" id="2.10.70.100:FF:000001">
    <property type="entry name" value="Sensory transduction histidine kinase"/>
    <property type="match status" value="1"/>
</dbReference>
<dbReference type="FunFam" id="3.30.565.10:FF:000010">
    <property type="entry name" value="Sensor histidine kinase RcsC"/>
    <property type="match status" value="1"/>
</dbReference>
<evidence type="ECO:0000259" key="23">
    <source>
        <dbReference type="PROSITE" id="PS50109"/>
    </source>
</evidence>
<evidence type="ECO:0000259" key="27">
    <source>
        <dbReference type="PROSITE" id="PS50122"/>
    </source>
</evidence>
<dbReference type="Gene3D" id="3.40.50.2300">
    <property type="match status" value="1"/>
</dbReference>
<dbReference type="CDD" id="cd17546">
    <property type="entry name" value="REC_hyHK_CKI1_RcsC-like"/>
    <property type="match status" value="1"/>
</dbReference>
<dbReference type="NCBIfam" id="TIGR00229">
    <property type="entry name" value="sensory_box"/>
    <property type="match status" value="3"/>
</dbReference>
<dbReference type="InterPro" id="IPR011006">
    <property type="entry name" value="CheY-like_superfamily"/>
</dbReference>
<keyword evidence="8 29" id="KW-0808">Transferase</keyword>
<dbReference type="Pfam" id="PF08448">
    <property type="entry name" value="PAS_4"/>
    <property type="match status" value="1"/>
</dbReference>
<comment type="caution">
    <text evidence="19">Lacks conserved residue(s) required for the propagation of feature annotation.</text>
</comment>
<keyword evidence="16" id="KW-0902">Two-component regulatory system</keyword>
<dbReference type="SMART" id="SM00387">
    <property type="entry name" value="HATPase_c"/>
    <property type="match status" value="1"/>
</dbReference>
<dbReference type="InterPro" id="IPR029016">
    <property type="entry name" value="GAF-like_dom_sf"/>
</dbReference>
<sequence>MWETNRSRRDRPALFSIESTVTAGQPGLICMNDLQSSPNRLNSAPRPLVVAVGASVGGLDAFEEMLAAMGDAPGMAIVLVRQAEPDAESGLVDRIASWTALEVIELTDGTMLEPGKVYVCPPHKLFQLKSGAAIAVEQPTPLQQPKPIDGFFHSLADEQRELGIGVILSGSGTDGTLGLKAIGDRGGLTFAQDPTSAKLDSMPNSAATTGVADHVMMPSEIAAELLQYGKHLASLRSPATRRRLCDQIEEAIPTIAETLFKATEHDFQHYKFNTLARRIQRRMRVLKIATASDYVDYLQHHHEESQTLFQELLIGVTTFFRDPEAFETLAQRVLPKLFEHRGPNDCVRIWVAGCANGSEAYTMAILCREAMDSIAAPPEVQIFATDIDQRALAIARAGSYPIGIEEHVSPARLKRFFVKLGKRYQVVKELRDIVLFSTHNLIHDPPFSRQDLICCRNLLIYLGPHLQNKLIPLFHYSLRPSGYLFLGPSENIASHGELFRPVDARLRISQRKGTATQGAKDLTLGSQTPRRRDTTPDRETEVDLTQLMQKIALDEFTPKTAVIDAAGQLLTSSPNINKYLNLSGGPVQTNIIKLVDRGLRIGLRAAIAEAKQLRRRVEHENLSIRVGDLVQRVMLTVQPMPQVGEDEPLLMVVFHDVGLPFRREEVEGKQTVGEHDVDSIIAEMERELETVRCDLDRSMQDMEAANEELKSSNEELLSMNEELQSANEELEASKEEIRLGSDATSRANADLENLLRSTQIATIFLDRQLLIRSYTPAIQEIYGLIPTDVGRPLEMFVPHVENMPPLPDPATIRQGQAIEHTVVAKSGRSYIRRVLTYRSHTGQAEGLVVTFTDVSELRNSQELFQSLVEVSAQIVWIASAEGKIVEDSPSWRAFTGQTFDQWKGFGWLDAVHPEDRDATIAAWRIALDKGEPFSFEYRLRHHSGIWKWNHVRAVSQHRHDGTIRRWVGMNIDIDDRKRGELNLAFLADLQAQFSPLMSDFDLMQVAVTRTAEYMGLSRCCVVEFDQMGESAEVIFEYHDDGLRSIAGAHRVRDFHGPSQRQALLAGRQVYLCDTQRECDDPAFAENFRAIQAGAFCNSGYVTEQKIRFSVAAIKPAAYAWQPDDLNLLQEIANRLFIRIDRARAEMETKRREAHLRRVINNQLGLVGVIGRDGTLLEVDDRSMGIAGLTRDDVIGKHFAECPWWTYDAQVQTQIREAMQKGFAGQRVRFDVGLFARGDDRLMIDFMIAPVFDHRGQVEYLIPSGVDISDRKAAEDQVRAHAEQLSIERTKLISLLADYRKNEQYLKLSLTAGRLGSWQWNPSENQITLSDELLEIFGMTAEDYDGSFESSLQVIHCDDRDFAASQLRALLEGTSNEFRFDWRIVRADNGKICWTETRGLVTRDENGTPVSLTGITSDVTDRKKADLALVESNQRMSMALKAGRMAAWEWSEDKSVWEPGMFALLGIEPIENPTMDLFFQYVYPEDVPALQSVWKQAAAGQDDYDTEFRIVRSNGEIRWLAGVGTVLCDDRGNVVRMHGLNWDITDEKQSELAIKLSEERLRSAAEAAGFGMLHADLVKGTVTYSQELKRLVGIVDAGEDQDESQIPVGKMLDWVHPDDRSACDRHYRELVEHPHSADRRIDHRIVCPNGDVRWVRLQAKPLFTGEGIEDGKATQLIGTLLDITQQRQFEQSLKEAREQAVAANESKSAFLANMSHEIRTPMTAILGYTDLIAEKLNDDETLAYVRTIRRNGDFLLDIINDILDISKIEAGKFDIRNERFAPNRLVEDVRSIMEVRATERKLELDVEYHGFIPAEIQSDPKRLKQILINLVGNAIKFTTAGCVNIIVRFLPGEIPRLQFDVVDSGIGMSEKQKRRLFQPFSQGDGNVNREFGGTGLGLAISKRLTEMLGGEISVCSNLHEGSTFTVTIATGDIDKVPLIQPRLTTELTQEETVGEKITLNCRILVVDDRRDIRFLSRRLLTKAGAEVDEAEDGQVALTMVREKLARDEWYDLVLLDMQMPRLDGYQTAQQLRKLGFAGPIIALTADAMQGDMTRCIECGCNDYLSKPINVQRLTSMVHRFTTSPPA</sequence>
<evidence type="ECO:0000256" key="7">
    <source>
        <dbReference type="ARBA" id="ARBA00022603"/>
    </source>
</evidence>